<proteinExistence type="predicted"/>
<evidence type="ECO:0000313" key="3">
    <source>
        <dbReference type="Proteomes" id="UP000287972"/>
    </source>
</evidence>
<protein>
    <submittedName>
        <fullName evidence="2">Uncharacterized protein</fullName>
    </submittedName>
</protein>
<dbReference type="EMBL" id="NKCL01001216">
    <property type="protein sequence ID" value="RSL41773.1"/>
    <property type="molecule type" value="Genomic_DNA"/>
</dbReference>
<sequence>MDLVPKTAFRPHALNPTLLNNAGGVVTETPRMPRHGDLVIANSLSLDHTVNPALLHDAPSTETVTVNHSSFLEAWSSHSSHAGSHKNDDWGTLTKGCENAPAEVKAKSPGDVVNAPEQSRRDIESTQSLGQHLPTQAVTPPKRI</sequence>
<dbReference type="Proteomes" id="UP000287972">
    <property type="component" value="Unassembled WGS sequence"/>
</dbReference>
<name>A0A428NLW8_9HYPO</name>
<reference evidence="2 3" key="1">
    <citation type="submission" date="2017-06" db="EMBL/GenBank/DDBJ databases">
        <title>Comparative genomic analysis of Ambrosia Fusariam Clade fungi.</title>
        <authorList>
            <person name="Stajich J.E."/>
            <person name="Carrillo J."/>
            <person name="Kijimoto T."/>
            <person name="Eskalen A."/>
            <person name="O'Donnell K."/>
            <person name="Kasson M."/>
        </authorList>
    </citation>
    <scope>NUCLEOTIDE SEQUENCE [LARGE SCALE GENOMIC DNA]</scope>
    <source>
        <strain evidence="2 3">NRRL62606</strain>
    </source>
</reference>
<feature type="region of interest" description="Disordered" evidence="1">
    <location>
        <begin position="76"/>
        <end position="144"/>
    </location>
</feature>
<accession>A0A428NLW8</accession>
<gene>
    <name evidence="2" type="ORF">CEP51_016546</name>
</gene>
<feature type="compositionally biased region" description="Polar residues" evidence="1">
    <location>
        <begin position="125"/>
        <end position="138"/>
    </location>
</feature>
<comment type="caution">
    <text evidence="2">The sequence shown here is derived from an EMBL/GenBank/DDBJ whole genome shotgun (WGS) entry which is preliminary data.</text>
</comment>
<evidence type="ECO:0000313" key="2">
    <source>
        <dbReference type="EMBL" id="RSL41773.1"/>
    </source>
</evidence>
<feature type="non-terminal residue" evidence="2">
    <location>
        <position position="144"/>
    </location>
</feature>
<dbReference type="AlphaFoldDB" id="A0A428NLW8"/>
<keyword evidence="3" id="KW-1185">Reference proteome</keyword>
<organism evidence="2 3">
    <name type="scientific">Fusarium floridanum</name>
    <dbReference type="NCBI Taxonomy" id="1325733"/>
    <lineage>
        <taxon>Eukaryota</taxon>
        <taxon>Fungi</taxon>
        <taxon>Dikarya</taxon>
        <taxon>Ascomycota</taxon>
        <taxon>Pezizomycotina</taxon>
        <taxon>Sordariomycetes</taxon>
        <taxon>Hypocreomycetidae</taxon>
        <taxon>Hypocreales</taxon>
        <taxon>Nectriaceae</taxon>
        <taxon>Fusarium</taxon>
        <taxon>Fusarium solani species complex</taxon>
    </lineage>
</organism>
<evidence type="ECO:0000256" key="1">
    <source>
        <dbReference type="SAM" id="MobiDB-lite"/>
    </source>
</evidence>